<evidence type="ECO:0000256" key="3">
    <source>
        <dbReference type="ARBA" id="ARBA00009431"/>
    </source>
</evidence>
<dbReference type="EMBL" id="JAACJK010000109">
    <property type="protein sequence ID" value="KAF5333393.1"/>
    <property type="molecule type" value="Genomic_DNA"/>
</dbReference>
<evidence type="ECO:0000256" key="10">
    <source>
        <dbReference type="ARBA" id="ARBA00022989"/>
    </source>
</evidence>
<dbReference type="PROSITE" id="PS00560">
    <property type="entry name" value="CARBOXYPEPT_SER_HIS"/>
    <property type="match status" value="1"/>
</dbReference>
<evidence type="ECO:0000256" key="20">
    <source>
        <dbReference type="SAM" id="Phobius"/>
    </source>
</evidence>
<evidence type="ECO:0000256" key="15">
    <source>
        <dbReference type="ARBA" id="ARBA00038895"/>
    </source>
</evidence>
<evidence type="ECO:0000256" key="4">
    <source>
        <dbReference type="ARBA" id="ARBA00022645"/>
    </source>
</evidence>
<dbReference type="Pfam" id="PF00450">
    <property type="entry name" value="Peptidase_S10"/>
    <property type="match status" value="1"/>
</dbReference>
<evidence type="ECO:0000313" key="23">
    <source>
        <dbReference type="Proteomes" id="UP000541558"/>
    </source>
</evidence>
<feature type="region of interest" description="Disordered" evidence="19">
    <location>
        <begin position="576"/>
        <end position="642"/>
    </location>
</feature>
<name>A0A8H5C1Q3_9AGAR</name>
<evidence type="ECO:0000256" key="1">
    <source>
        <dbReference type="ARBA" id="ARBA00001003"/>
    </source>
</evidence>
<evidence type="ECO:0000256" key="8">
    <source>
        <dbReference type="ARBA" id="ARBA00022729"/>
    </source>
</evidence>
<evidence type="ECO:0000256" key="6">
    <source>
        <dbReference type="ARBA" id="ARBA00022692"/>
    </source>
</evidence>
<feature type="compositionally biased region" description="Basic and acidic residues" evidence="19">
    <location>
        <begin position="632"/>
        <end position="642"/>
    </location>
</feature>
<keyword evidence="4" id="KW-0121">Carboxypeptidase</keyword>
<keyword evidence="11" id="KW-0333">Golgi apparatus</keyword>
<dbReference type="PRINTS" id="PR00724">
    <property type="entry name" value="CRBOXYPTASEC"/>
</dbReference>
<dbReference type="InterPro" id="IPR001563">
    <property type="entry name" value="Peptidase_S10"/>
</dbReference>
<keyword evidence="23" id="KW-1185">Reference proteome</keyword>
<dbReference type="GO" id="GO:0006915">
    <property type="term" value="P:apoptotic process"/>
    <property type="evidence" value="ECO:0007669"/>
    <property type="project" value="UniProtKB-KW"/>
</dbReference>
<evidence type="ECO:0000256" key="16">
    <source>
        <dbReference type="ARBA" id="ARBA00040403"/>
    </source>
</evidence>
<dbReference type="EC" id="3.4.16.6" evidence="15"/>
<dbReference type="PANTHER" id="PTHR11802:SF190">
    <property type="entry name" value="PHEROMONE-PROCESSING CARBOXYPEPTIDASE KEX1"/>
    <property type="match status" value="1"/>
</dbReference>
<keyword evidence="13" id="KW-0325">Glycoprotein</keyword>
<evidence type="ECO:0000313" key="22">
    <source>
        <dbReference type="EMBL" id="KAF5333393.1"/>
    </source>
</evidence>
<accession>A0A8H5C1Q3</accession>
<dbReference type="GO" id="GO:0004185">
    <property type="term" value="F:serine-type carboxypeptidase activity"/>
    <property type="evidence" value="ECO:0007669"/>
    <property type="project" value="UniProtKB-EC"/>
</dbReference>
<dbReference type="AlphaFoldDB" id="A0A8H5C1Q3"/>
<feature type="signal peptide" evidence="21">
    <location>
        <begin position="1"/>
        <end position="30"/>
    </location>
</feature>
<sequence length="642" mass="71265">MSLHVRWFSQAWLAALLLLVLPLPYQFVQAAPKSTTLPPASSFFVHSIPGIQQDPQHPLRIYAGHLPAESNATRLATNDVTAHIYFMMVKNRRAADRERVIFWFNGGPGCSSFDGAMMEVGPWRWDGQPAGKENFNVKEGGWEEYATMVFVDQPPGTGFSFTSTNDYAKTVKEVQAHLLEFMRNFYSVFPEYKYADTYMAGESFAGQWIPYFADAVLASNLDVPLKGIAIGNGWMDAKRQYLSYLDYAVKMNLLEENSEDWKHVKKSHEKCEAAIEKVKGEPMKIHDCASVIMGVINKKTADKDGKRMCLNMYDVRYEDTYPACGMNWPPEMHAITDFLGRPPVVNALHASAHPGAWTECKRDVHRAFREGDEQSSITVLPNVLSRIPVLLFAGDQDLICNYVGIENMIKDLTWNGEKGLGTVQTQTWNVNGSSVGTWVNSRNLTYVKIFNASHMVPFDVPHVTHDMMLRFMNVNFTSIYAEGTARIPSSLGPSAAGAKPIFLPSASVPSASSVPVQGKTPEQEKAMWEAYYNAGSAALVLVLIFAAVGLWMCIRNRRKGGKGGLQLPLAGAREDEESIPLNPAGVASERHDNESSNGNGRDRAGSVKGKERARQSEAIFEVGDTDDEDDEPSKRRNGGDRL</sequence>
<evidence type="ECO:0000256" key="13">
    <source>
        <dbReference type="ARBA" id="ARBA00023180"/>
    </source>
</evidence>
<keyword evidence="5" id="KW-0645">Protease</keyword>
<dbReference type="GO" id="GO:0005802">
    <property type="term" value="C:trans-Golgi network"/>
    <property type="evidence" value="ECO:0007669"/>
    <property type="project" value="TreeGrafter"/>
</dbReference>
<evidence type="ECO:0000256" key="21">
    <source>
        <dbReference type="SAM" id="SignalP"/>
    </source>
</evidence>
<protein>
    <recommendedName>
        <fullName evidence="17">Pheromone-processing carboxypeptidase KEX1</fullName>
        <ecNumber evidence="15">3.4.16.6</ecNumber>
    </recommendedName>
    <alternativeName>
        <fullName evidence="18">Carboxypeptidase D</fullName>
    </alternativeName>
    <alternativeName>
        <fullName evidence="16">Pheromone-processing carboxypeptidase kex1</fullName>
    </alternativeName>
</protein>
<comment type="subcellular location">
    <subcellularLocation>
        <location evidence="2">Golgi apparatus</location>
        <location evidence="2">trans-Golgi network membrane</location>
        <topology evidence="2">Single-pass type I membrane protein</topology>
    </subcellularLocation>
</comment>
<evidence type="ECO:0000256" key="12">
    <source>
        <dbReference type="ARBA" id="ARBA00023136"/>
    </source>
</evidence>
<keyword evidence="7" id="KW-0053">Apoptosis</keyword>
<evidence type="ECO:0000256" key="5">
    <source>
        <dbReference type="ARBA" id="ARBA00022670"/>
    </source>
</evidence>
<comment type="catalytic activity">
    <reaction evidence="1">
        <text>Preferential release of a C-terminal arginine or lysine residue.</text>
        <dbReference type="EC" id="3.4.16.6"/>
    </reaction>
</comment>
<evidence type="ECO:0000256" key="7">
    <source>
        <dbReference type="ARBA" id="ARBA00022703"/>
    </source>
</evidence>
<dbReference type="Proteomes" id="UP000541558">
    <property type="component" value="Unassembled WGS sequence"/>
</dbReference>
<keyword evidence="8 21" id="KW-0732">Signal</keyword>
<dbReference type="Gene3D" id="3.40.50.1820">
    <property type="entry name" value="alpha/beta hydrolase"/>
    <property type="match status" value="1"/>
</dbReference>
<keyword evidence="10 20" id="KW-1133">Transmembrane helix</keyword>
<dbReference type="SUPFAM" id="SSF53474">
    <property type="entry name" value="alpha/beta-Hydrolases"/>
    <property type="match status" value="1"/>
</dbReference>
<dbReference type="GO" id="GO:0006508">
    <property type="term" value="P:proteolysis"/>
    <property type="evidence" value="ECO:0007669"/>
    <property type="project" value="UniProtKB-KW"/>
</dbReference>
<gene>
    <name evidence="22" type="ORF">D9611_002653</name>
</gene>
<evidence type="ECO:0000256" key="18">
    <source>
        <dbReference type="ARBA" id="ARBA00042717"/>
    </source>
</evidence>
<organism evidence="22 23">
    <name type="scientific">Ephemerocybe angulata</name>
    <dbReference type="NCBI Taxonomy" id="980116"/>
    <lineage>
        <taxon>Eukaryota</taxon>
        <taxon>Fungi</taxon>
        <taxon>Dikarya</taxon>
        <taxon>Basidiomycota</taxon>
        <taxon>Agaricomycotina</taxon>
        <taxon>Agaricomycetes</taxon>
        <taxon>Agaricomycetidae</taxon>
        <taxon>Agaricales</taxon>
        <taxon>Agaricineae</taxon>
        <taxon>Psathyrellaceae</taxon>
        <taxon>Ephemerocybe</taxon>
    </lineage>
</organism>
<feature type="compositionally biased region" description="Basic and acidic residues" evidence="19">
    <location>
        <begin position="588"/>
        <end position="615"/>
    </location>
</feature>
<evidence type="ECO:0000256" key="9">
    <source>
        <dbReference type="ARBA" id="ARBA00022801"/>
    </source>
</evidence>
<comment type="function">
    <text evidence="14">Protease with a carboxypeptidase B-like function involved in the C-terminal processing of the lysine and arginine residues from protein precursors. Promotes cell fusion and is involved in the programmed cell death.</text>
</comment>
<evidence type="ECO:0000256" key="19">
    <source>
        <dbReference type="SAM" id="MobiDB-lite"/>
    </source>
</evidence>
<evidence type="ECO:0000256" key="11">
    <source>
        <dbReference type="ARBA" id="ARBA00023034"/>
    </source>
</evidence>
<comment type="similarity">
    <text evidence="3">Belongs to the peptidase S10 family.</text>
</comment>
<evidence type="ECO:0000256" key="2">
    <source>
        <dbReference type="ARBA" id="ARBA00004393"/>
    </source>
</evidence>
<comment type="caution">
    <text evidence="22">The sequence shown here is derived from an EMBL/GenBank/DDBJ whole genome shotgun (WGS) entry which is preliminary data.</text>
</comment>
<keyword evidence="9" id="KW-0378">Hydrolase</keyword>
<dbReference type="PANTHER" id="PTHR11802">
    <property type="entry name" value="SERINE PROTEASE FAMILY S10 SERINE CARBOXYPEPTIDASE"/>
    <property type="match status" value="1"/>
</dbReference>
<evidence type="ECO:0000256" key="14">
    <source>
        <dbReference type="ARBA" id="ARBA00037042"/>
    </source>
</evidence>
<evidence type="ECO:0000256" key="17">
    <source>
        <dbReference type="ARBA" id="ARBA00040628"/>
    </source>
</evidence>
<proteinExistence type="inferred from homology"/>
<keyword evidence="6 20" id="KW-0812">Transmembrane</keyword>
<dbReference type="FunFam" id="3.40.50.1820:FF:000121">
    <property type="entry name" value="Carboxypeptidase D"/>
    <property type="match status" value="1"/>
</dbReference>
<feature type="transmembrane region" description="Helical" evidence="20">
    <location>
        <begin position="530"/>
        <end position="554"/>
    </location>
</feature>
<dbReference type="InterPro" id="IPR029058">
    <property type="entry name" value="AB_hydrolase_fold"/>
</dbReference>
<feature type="chain" id="PRO_5034921370" description="Pheromone-processing carboxypeptidase KEX1" evidence="21">
    <location>
        <begin position="31"/>
        <end position="642"/>
    </location>
</feature>
<dbReference type="OrthoDB" id="443318at2759"/>
<reference evidence="22 23" key="1">
    <citation type="journal article" date="2020" name="ISME J.">
        <title>Uncovering the hidden diversity of litter-decomposition mechanisms in mushroom-forming fungi.</title>
        <authorList>
            <person name="Floudas D."/>
            <person name="Bentzer J."/>
            <person name="Ahren D."/>
            <person name="Johansson T."/>
            <person name="Persson P."/>
            <person name="Tunlid A."/>
        </authorList>
    </citation>
    <scope>NUCLEOTIDE SEQUENCE [LARGE SCALE GENOMIC DNA]</scope>
    <source>
        <strain evidence="22 23">CBS 175.51</strain>
    </source>
</reference>
<keyword evidence="12 20" id="KW-0472">Membrane</keyword>
<dbReference type="InterPro" id="IPR033124">
    <property type="entry name" value="Ser_caboxypep_his_AS"/>
</dbReference>